<dbReference type="InterPro" id="IPR008969">
    <property type="entry name" value="CarboxyPept-like_regulatory"/>
</dbReference>
<name>A0AAW5BKS7_PHOVU</name>
<dbReference type="GO" id="GO:0015344">
    <property type="term" value="F:siderophore uptake transmembrane transporter activity"/>
    <property type="evidence" value="ECO:0007669"/>
    <property type="project" value="TreeGrafter"/>
</dbReference>
<sequence length="386" mass="42128">MFANVLADKTVTIKSENISVKEALNMVKKQTGIHIMYEDATLNNVPLKLTLNKEPLEQALSVICSQAGMRYELVENNYVLILPIDRNAKRRTITGVIKDDMGEPVIGASIVIQGTTFGTVANMDGQFMLSYPENTKNDELMISFIGMQTVKEKIGNRHVFNVKMESEVTNLDEVVVVGYGTSSVKDLTGSVASVGLKQLSQLNTPNVTSMLQNLAAGVQVSQNTGVPGETVRVRVRGATSLTGSNEPLYVIDGVPVEDPSMLDAISPNDIQSMDVLKDASAAAIYGSRAANGVVIVTTKKGVEGSKPTVNFNYNVTTDVQIKNFRILYGDEWRETVRRFAKETLVYDPSNQYALEILEPNSTALGSANTNWFDEVKQTAIRHNAPT</sequence>
<keyword evidence="2" id="KW-0998">Cell outer membrane</keyword>
<dbReference type="GO" id="GO:0044718">
    <property type="term" value="P:siderophore transmembrane transport"/>
    <property type="evidence" value="ECO:0007669"/>
    <property type="project" value="TreeGrafter"/>
</dbReference>
<dbReference type="PROSITE" id="PS52016">
    <property type="entry name" value="TONB_DEPENDENT_REC_3"/>
    <property type="match status" value="1"/>
</dbReference>
<dbReference type="InterPro" id="IPR012910">
    <property type="entry name" value="Plug_dom"/>
</dbReference>
<protein>
    <submittedName>
        <fullName evidence="5">TonB-dependent receptor plug domain-containing protein</fullName>
    </submittedName>
</protein>
<keyword evidence="5" id="KW-0675">Receptor</keyword>
<comment type="caution">
    <text evidence="5">The sequence shown here is derived from an EMBL/GenBank/DDBJ whole genome shotgun (WGS) entry which is preliminary data.</text>
</comment>
<feature type="domain" description="Protein FecR C-terminal" evidence="4">
    <location>
        <begin position="16"/>
        <end position="81"/>
    </location>
</feature>
<evidence type="ECO:0000259" key="4">
    <source>
        <dbReference type="Pfam" id="PF16344"/>
    </source>
</evidence>
<keyword evidence="2" id="KW-1134">Transmembrane beta strand</keyword>
<dbReference type="InterPro" id="IPR037066">
    <property type="entry name" value="Plug_dom_sf"/>
</dbReference>
<accession>A0AAW5BKS7</accession>
<evidence type="ECO:0000259" key="3">
    <source>
        <dbReference type="Pfam" id="PF07715"/>
    </source>
</evidence>
<dbReference type="SUPFAM" id="SSF49464">
    <property type="entry name" value="Carboxypeptidase regulatory domain-like"/>
    <property type="match status" value="1"/>
</dbReference>
<dbReference type="Pfam" id="PF16344">
    <property type="entry name" value="FecR_C"/>
    <property type="match status" value="1"/>
</dbReference>
<proteinExistence type="inferred from homology"/>
<keyword evidence="2" id="KW-0812">Transmembrane</keyword>
<dbReference type="AlphaFoldDB" id="A0AAW5BKS7"/>
<dbReference type="InterPro" id="IPR032508">
    <property type="entry name" value="FecR_C"/>
</dbReference>
<reference evidence="5" key="1">
    <citation type="submission" date="2022-01" db="EMBL/GenBank/DDBJ databases">
        <title>Collection of gut derived symbiotic bacterial strains cultured from healthy donors.</title>
        <authorList>
            <person name="Lin H."/>
            <person name="Kohout C."/>
            <person name="Waligurski E."/>
            <person name="Pamer E.G."/>
        </authorList>
    </citation>
    <scope>NUCLEOTIDE SEQUENCE</scope>
    <source>
        <strain evidence="5">DFI.6.72</strain>
    </source>
</reference>
<gene>
    <name evidence="5" type="ORF">L0N01_09445</name>
</gene>
<dbReference type="Gene3D" id="3.55.50.30">
    <property type="match status" value="1"/>
</dbReference>
<dbReference type="FunFam" id="2.170.130.10:FF:000008">
    <property type="entry name" value="SusC/RagA family TonB-linked outer membrane protein"/>
    <property type="match status" value="1"/>
</dbReference>
<keyword evidence="2" id="KW-0472">Membrane</keyword>
<dbReference type="GO" id="GO:0009279">
    <property type="term" value="C:cell outer membrane"/>
    <property type="evidence" value="ECO:0007669"/>
    <property type="project" value="UniProtKB-SubCell"/>
</dbReference>
<organism evidence="5 6">
    <name type="scientific">Phocaeicola vulgatus</name>
    <name type="common">Bacteroides vulgatus</name>
    <dbReference type="NCBI Taxonomy" id="821"/>
    <lineage>
        <taxon>Bacteria</taxon>
        <taxon>Pseudomonadati</taxon>
        <taxon>Bacteroidota</taxon>
        <taxon>Bacteroidia</taxon>
        <taxon>Bacteroidales</taxon>
        <taxon>Bacteroidaceae</taxon>
        <taxon>Phocaeicola</taxon>
    </lineage>
</organism>
<keyword evidence="1" id="KW-0732">Signal</keyword>
<keyword evidence="2" id="KW-0813">Transport</keyword>
<dbReference type="SUPFAM" id="SSF56935">
    <property type="entry name" value="Porins"/>
    <property type="match status" value="1"/>
</dbReference>
<comment type="subcellular location">
    <subcellularLocation>
        <location evidence="2">Cell outer membrane</location>
        <topology evidence="2">Multi-pass membrane protein</topology>
    </subcellularLocation>
</comment>
<comment type="similarity">
    <text evidence="2">Belongs to the TonB-dependent receptor family.</text>
</comment>
<dbReference type="Proteomes" id="UP001200843">
    <property type="component" value="Unassembled WGS sequence"/>
</dbReference>
<dbReference type="NCBIfam" id="TIGR04057">
    <property type="entry name" value="SusC_RagA_signa"/>
    <property type="match status" value="1"/>
</dbReference>
<evidence type="ECO:0000256" key="2">
    <source>
        <dbReference type="PROSITE-ProRule" id="PRU01360"/>
    </source>
</evidence>
<evidence type="ECO:0000313" key="6">
    <source>
        <dbReference type="Proteomes" id="UP001200843"/>
    </source>
</evidence>
<dbReference type="InterPro" id="IPR023997">
    <property type="entry name" value="TonB-dep_OMP_SusC/RagA_CS"/>
</dbReference>
<dbReference type="PANTHER" id="PTHR30069:SF29">
    <property type="entry name" value="HEMOGLOBIN AND HEMOGLOBIN-HAPTOGLOBIN-BINDING PROTEIN 1-RELATED"/>
    <property type="match status" value="1"/>
</dbReference>
<evidence type="ECO:0000313" key="5">
    <source>
        <dbReference type="EMBL" id="MCG4688829.1"/>
    </source>
</evidence>
<dbReference type="PANTHER" id="PTHR30069">
    <property type="entry name" value="TONB-DEPENDENT OUTER MEMBRANE RECEPTOR"/>
    <property type="match status" value="1"/>
</dbReference>
<evidence type="ECO:0000256" key="1">
    <source>
        <dbReference type="ARBA" id="ARBA00022729"/>
    </source>
</evidence>
<dbReference type="Gene3D" id="2.170.130.10">
    <property type="entry name" value="TonB-dependent receptor, plug domain"/>
    <property type="match status" value="1"/>
</dbReference>
<dbReference type="EMBL" id="JAKNGO010000018">
    <property type="protein sequence ID" value="MCG4688829.1"/>
    <property type="molecule type" value="Genomic_DNA"/>
</dbReference>
<feature type="domain" description="TonB-dependent receptor plug" evidence="3">
    <location>
        <begin position="184"/>
        <end position="293"/>
    </location>
</feature>
<dbReference type="Pfam" id="PF07715">
    <property type="entry name" value="Plug"/>
    <property type="match status" value="1"/>
</dbReference>
<dbReference type="InterPro" id="IPR039426">
    <property type="entry name" value="TonB-dep_rcpt-like"/>
</dbReference>
<dbReference type="Pfam" id="PF13715">
    <property type="entry name" value="CarbopepD_reg_2"/>
    <property type="match status" value="1"/>
</dbReference>